<organism evidence="1 2">
    <name type="scientific">Magnetococcus marinus (strain ATCC BAA-1437 / JCM 17883 / MC-1)</name>
    <dbReference type="NCBI Taxonomy" id="156889"/>
    <lineage>
        <taxon>Bacteria</taxon>
        <taxon>Pseudomonadati</taxon>
        <taxon>Pseudomonadota</taxon>
        <taxon>Magnetococcia</taxon>
        <taxon>Magnetococcales</taxon>
        <taxon>Magnetococcaceae</taxon>
        <taxon>Magnetococcus</taxon>
    </lineage>
</organism>
<reference evidence="2" key="1">
    <citation type="journal article" date="2009" name="Appl. Environ. Microbiol.">
        <title>Complete genome sequence of the chemolithoautotrophic marine magnetotactic coccus strain MC-1.</title>
        <authorList>
            <person name="Schubbe S."/>
            <person name="Williams T.J."/>
            <person name="Xie G."/>
            <person name="Kiss H.E."/>
            <person name="Brettin T.S."/>
            <person name="Martinez D."/>
            <person name="Ross C.A."/>
            <person name="Schuler D."/>
            <person name="Cox B.L."/>
            <person name="Nealson K.H."/>
            <person name="Bazylinski D.A."/>
        </authorList>
    </citation>
    <scope>NUCLEOTIDE SEQUENCE [LARGE SCALE GENOMIC DNA]</scope>
    <source>
        <strain evidence="2">ATCC BAA-1437 / JCM 17883 / MC-1</strain>
    </source>
</reference>
<keyword evidence="2" id="KW-1185">Reference proteome</keyword>
<protein>
    <submittedName>
        <fullName evidence="1">Uncharacterized protein</fullName>
    </submittedName>
</protein>
<name>A0L419_MAGMM</name>
<accession>A0L419</accession>
<dbReference type="KEGG" id="mgm:Mmc1_0185"/>
<dbReference type="eggNOG" id="ENOG5033AEG">
    <property type="taxonomic scope" value="Bacteria"/>
</dbReference>
<evidence type="ECO:0000313" key="1">
    <source>
        <dbReference type="EMBL" id="ABK42712.1"/>
    </source>
</evidence>
<evidence type="ECO:0000313" key="2">
    <source>
        <dbReference type="Proteomes" id="UP000002586"/>
    </source>
</evidence>
<dbReference type="HOGENOM" id="CLU_1561085_0_0_5"/>
<dbReference type="Proteomes" id="UP000002586">
    <property type="component" value="Chromosome"/>
</dbReference>
<proteinExistence type="predicted"/>
<dbReference type="EMBL" id="CP000471">
    <property type="protein sequence ID" value="ABK42712.1"/>
    <property type="molecule type" value="Genomic_DNA"/>
</dbReference>
<reference evidence="1 2" key="2">
    <citation type="journal article" date="2012" name="Int. J. Syst. Evol. Microbiol.">
        <title>Magnetococcus marinus gen. nov., sp. nov., a marine, magnetotactic bacterium that represents a novel lineage (Magnetococcaceae fam. nov.; Magnetococcales ord. nov.) at the base of the Alphaproteobacteria.</title>
        <authorList>
            <person name="Bazylinski D.A."/>
            <person name="Williams T.J."/>
            <person name="Lefevre C.T."/>
            <person name="Berg R.J."/>
            <person name="Zhang C.L."/>
            <person name="Bowser S.S."/>
            <person name="Dean A.J."/>
            <person name="Beveridge T.J."/>
        </authorList>
    </citation>
    <scope>NUCLEOTIDE SEQUENCE [LARGE SCALE GENOMIC DNA]</scope>
    <source>
        <strain evidence="2">ATCC BAA-1437 / JCM 17883 / MC-1</strain>
    </source>
</reference>
<gene>
    <name evidence="1" type="ordered locus">Mmc1_0185</name>
</gene>
<dbReference type="AlphaFoldDB" id="A0L419"/>
<sequence length="171" mass="19393">MKQSARDATTATLFTALSQLDTLRQPRDEHVERPIGYTQLMQYIQGDGPTSLAVVRALKADAKLKASYHQLLQRRAMCYFPAVVAASSGEINERQTDGWKIRWKTSRADANQIYLLIELKPHMERTPTKLTVEEERITLPEPVNGTIQLLVEANCAIMQGLRNKDSKVYLH</sequence>
<dbReference type="RefSeq" id="WP_011711885.1">
    <property type="nucleotide sequence ID" value="NC_008576.1"/>
</dbReference>
<dbReference type="OrthoDB" id="8448996at2"/>
<dbReference type="STRING" id="156889.Mmc1_0185"/>